<comment type="caution">
    <text evidence="4">The sequence shown here is derived from an EMBL/GenBank/DDBJ whole genome shotgun (WGS) entry which is preliminary data.</text>
</comment>
<dbReference type="NCBIfam" id="TIGR01554">
    <property type="entry name" value="major_cap_HK97"/>
    <property type="match status" value="1"/>
</dbReference>
<dbReference type="SUPFAM" id="SSF56563">
    <property type="entry name" value="Major capsid protein gp5"/>
    <property type="match status" value="1"/>
</dbReference>
<dbReference type="AlphaFoldDB" id="A0A921MZA4"/>
<evidence type="ECO:0000256" key="1">
    <source>
        <dbReference type="ARBA" id="ARBA00004328"/>
    </source>
</evidence>
<protein>
    <submittedName>
        <fullName evidence="4">Phage major capsid protein</fullName>
    </submittedName>
</protein>
<dbReference type="Gene3D" id="3.30.2320.10">
    <property type="entry name" value="hypothetical protein PF0899 domain"/>
    <property type="match status" value="1"/>
</dbReference>
<proteinExistence type="predicted"/>
<dbReference type="InterPro" id="IPR054612">
    <property type="entry name" value="Phage_capsid-like_C"/>
</dbReference>
<feature type="coiled-coil region" evidence="2">
    <location>
        <begin position="3"/>
        <end position="68"/>
    </location>
</feature>
<sequence>MKLKELQELKNSIVAEMKALTEVEDNFDKAKFEAKEVELREVEDKIESLEKVEKLTKVENKIEKVEKEGTQMNEFKNLLLDGQEVKVDFKNEMKTTNVKLEKVSNGQEIVEKAQENPILNHVRIERVNGTSIVPVQKQKMGKLVKAAELAEIAKKDTLFETVDLRPVKYSAITVVSEELIGSEAYDVEGIIVSEAKESINDTIAELVVKGDDTAFGLEKATDDNGAIEINRTTPDALCLDDINGLYFGLAPKFRKTAVWVMNDADLRLLMTLTDSTGRPIVHQDLAKEFAFVLYGRPIVVTEDATRMYFVDLAQAMVVGAGDSAQVKKSEESNFAIGGIAFRTTTVIDVKPALQKAIAYMA</sequence>
<evidence type="ECO:0000259" key="3">
    <source>
        <dbReference type="Pfam" id="PF05065"/>
    </source>
</evidence>
<keyword evidence="2" id="KW-0175">Coiled coil</keyword>
<dbReference type="EMBL" id="DYUB01000100">
    <property type="protein sequence ID" value="HJG96047.1"/>
    <property type="molecule type" value="Genomic_DNA"/>
</dbReference>
<dbReference type="Pfam" id="PF05065">
    <property type="entry name" value="Phage_capsid"/>
    <property type="match status" value="1"/>
</dbReference>
<organism evidence="4 5">
    <name type="scientific">Romboutsia timonensis</name>
    <dbReference type="NCBI Taxonomy" id="1776391"/>
    <lineage>
        <taxon>Bacteria</taxon>
        <taxon>Bacillati</taxon>
        <taxon>Bacillota</taxon>
        <taxon>Clostridia</taxon>
        <taxon>Peptostreptococcales</taxon>
        <taxon>Peptostreptococcaceae</taxon>
        <taxon>Romboutsia</taxon>
    </lineage>
</organism>
<evidence type="ECO:0000313" key="4">
    <source>
        <dbReference type="EMBL" id="HJG96047.1"/>
    </source>
</evidence>
<feature type="domain" description="Phage capsid-like C-terminal" evidence="3">
    <location>
        <begin position="109"/>
        <end position="360"/>
    </location>
</feature>
<comment type="subcellular location">
    <subcellularLocation>
        <location evidence="1">Virion</location>
    </subcellularLocation>
</comment>
<dbReference type="InterPro" id="IPR024455">
    <property type="entry name" value="Phage_capsid"/>
</dbReference>
<dbReference type="Gene3D" id="3.30.2400.10">
    <property type="entry name" value="Major capsid protein gp5"/>
    <property type="match status" value="1"/>
</dbReference>
<reference evidence="4" key="2">
    <citation type="submission" date="2021-09" db="EMBL/GenBank/DDBJ databases">
        <authorList>
            <person name="Gilroy R."/>
        </authorList>
    </citation>
    <scope>NUCLEOTIDE SEQUENCE</scope>
    <source>
        <strain evidence="4">1277</strain>
    </source>
</reference>
<evidence type="ECO:0000256" key="2">
    <source>
        <dbReference type="SAM" id="Coils"/>
    </source>
</evidence>
<evidence type="ECO:0000313" key="5">
    <source>
        <dbReference type="Proteomes" id="UP000776700"/>
    </source>
</evidence>
<name>A0A921MZA4_9FIRM</name>
<gene>
    <name evidence="4" type="ORF">K8V90_02970</name>
</gene>
<reference evidence="4" key="1">
    <citation type="journal article" date="2021" name="PeerJ">
        <title>Extensive microbial diversity within the chicken gut microbiome revealed by metagenomics and culture.</title>
        <authorList>
            <person name="Gilroy R."/>
            <person name="Ravi A."/>
            <person name="Getino M."/>
            <person name="Pursley I."/>
            <person name="Horton D.L."/>
            <person name="Alikhan N.F."/>
            <person name="Baker D."/>
            <person name="Gharbi K."/>
            <person name="Hall N."/>
            <person name="Watson M."/>
            <person name="Adriaenssens E.M."/>
            <person name="Foster-Nyarko E."/>
            <person name="Jarju S."/>
            <person name="Secka A."/>
            <person name="Antonio M."/>
            <person name="Oren A."/>
            <person name="Chaudhuri R.R."/>
            <person name="La Ragione R."/>
            <person name="Hildebrand F."/>
            <person name="Pallen M.J."/>
        </authorList>
    </citation>
    <scope>NUCLEOTIDE SEQUENCE</scope>
    <source>
        <strain evidence="4">1277</strain>
    </source>
</reference>
<accession>A0A921MZA4</accession>
<dbReference type="Proteomes" id="UP000776700">
    <property type="component" value="Unassembled WGS sequence"/>
</dbReference>